<protein>
    <recommendedName>
        <fullName evidence="4">Integral membrane protein</fullName>
    </recommendedName>
</protein>
<organism evidence="2 3">
    <name type="scientific">Streptomyces brasiliscabiei</name>
    <dbReference type="NCBI Taxonomy" id="2736302"/>
    <lineage>
        <taxon>Bacteria</taxon>
        <taxon>Bacillati</taxon>
        <taxon>Actinomycetota</taxon>
        <taxon>Actinomycetes</taxon>
        <taxon>Kitasatosporales</taxon>
        <taxon>Streptomycetaceae</taxon>
        <taxon>Streptomyces</taxon>
    </lineage>
</organism>
<comment type="caution">
    <text evidence="2">The sequence shown here is derived from an EMBL/GenBank/DDBJ whole genome shotgun (WGS) entry which is preliminary data.</text>
</comment>
<sequence>MTKKNDRASSTAASSMRQTGEETGTKTKKAKKKSAAAAGREAVAQLRQPERGPQARAAREDRQEPGGRGRLLARVTSAVSTGVQLVPQLEDLHSGLLLASLVLLGIDVIIDIGMSAISASGRLLRTLRTSMKREMDGSIVAVVRIAAPVGRGGHGLRITGRIVSSLLIAGSTIAEGWQRELLIAALVTLTVDVVSESITLLIGYLRTQWS</sequence>
<dbReference type="Proteomes" id="UP001365781">
    <property type="component" value="Unassembled WGS sequence"/>
</dbReference>
<feature type="region of interest" description="Disordered" evidence="1">
    <location>
        <begin position="1"/>
        <end position="71"/>
    </location>
</feature>
<feature type="compositionally biased region" description="Polar residues" evidence="1">
    <location>
        <begin position="8"/>
        <end position="18"/>
    </location>
</feature>
<name>A0ABU8GW80_9ACTN</name>
<dbReference type="EMBL" id="JBBAYM010000059">
    <property type="protein sequence ID" value="MEI5616631.1"/>
    <property type="molecule type" value="Genomic_DNA"/>
</dbReference>
<keyword evidence="3" id="KW-1185">Reference proteome</keyword>
<feature type="compositionally biased region" description="Basic and acidic residues" evidence="1">
    <location>
        <begin position="57"/>
        <end position="67"/>
    </location>
</feature>
<gene>
    <name evidence="2" type="ORF">WB403_46800</name>
</gene>
<proteinExistence type="predicted"/>
<evidence type="ECO:0000313" key="3">
    <source>
        <dbReference type="Proteomes" id="UP001365781"/>
    </source>
</evidence>
<reference evidence="2 3" key="1">
    <citation type="submission" date="2024-03" db="EMBL/GenBank/DDBJ databases">
        <title>First Report of Pectobacterium brasiliscabiei causing potato scab in china.</title>
        <authorList>
            <person name="Handique U."/>
        </authorList>
    </citation>
    <scope>NUCLEOTIDE SEQUENCE [LARGE SCALE GENOMIC DNA]</scope>
    <source>
        <strain evidence="2 3">ZRIMU1503</strain>
    </source>
</reference>
<accession>A0ABU8GW80</accession>
<dbReference type="RefSeq" id="WP_336543366.1">
    <property type="nucleotide sequence ID" value="NZ_JBBAYL010000042.1"/>
</dbReference>
<evidence type="ECO:0000256" key="1">
    <source>
        <dbReference type="SAM" id="MobiDB-lite"/>
    </source>
</evidence>
<evidence type="ECO:0008006" key="4">
    <source>
        <dbReference type="Google" id="ProtNLM"/>
    </source>
</evidence>
<evidence type="ECO:0000313" key="2">
    <source>
        <dbReference type="EMBL" id="MEI5616631.1"/>
    </source>
</evidence>